<dbReference type="EMBL" id="CP036272">
    <property type="protein sequence ID" value="QDT60114.1"/>
    <property type="molecule type" value="Genomic_DNA"/>
</dbReference>
<evidence type="ECO:0000256" key="2">
    <source>
        <dbReference type="SAM" id="SignalP"/>
    </source>
</evidence>
<organism evidence="3 4">
    <name type="scientific">Stieleria bergensis</name>
    <dbReference type="NCBI Taxonomy" id="2528025"/>
    <lineage>
        <taxon>Bacteria</taxon>
        <taxon>Pseudomonadati</taxon>
        <taxon>Planctomycetota</taxon>
        <taxon>Planctomycetia</taxon>
        <taxon>Pirellulales</taxon>
        <taxon>Pirellulaceae</taxon>
        <taxon>Stieleria</taxon>
    </lineage>
</organism>
<feature type="region of interest" description="Disordered" evidence="1">
    <location>
        <begin position="69"/>
        <end position="106"/>
    </location>
</feature>
<keyword evidence="4" id="KW-1185">Reference proteome</keyword>
<accession>A0A517SVF7</accession>
<dbReference type="RefSeq" id="WP_145272414.1">
    <property type="nucleotide sequence ID" value="NZ_CP036272.1"/>
</dbReference>
<feature type="chain" id="PRO_5022094549" description="DUF481 domain-containing protein" evidence="2">
    <location>
        <begin position="38"/>
        <end position="356"/>
    </location>
</feature>
<sequence precursor="true">MFRLFIATAFRASCVRQLGLSLPFLLSLAVVALPADADDSPSSHVDHQPLATAVFQLDVLPAVTENLPAASEDTEEPVDSETVLAPDGEAAEGGETDREAAESNSDSHESVFQTVGFLKQPAFTQSQVYRPIAKGFSWMAADWSGAAEFGIDGSSGNSDTLAMQTGIDLKRANEFRVIEIDVAYRNASNTGIRSENNGRFNWSYERLHQNTAWSAFAKASVEWDQFKAFDSRLNMNAGLGYDWIREDKRRLTGRLGAGASREFGGPDDSWTPEAVASIEGFWEINGYNEINGKLEYFPSWNDLSDYRVVSEANWDLLLTADDALTLRLSITDRYDSTPQGARPNDFYYTALLRYKF</sequence>
<gene>
    <name evidence="3" type="ORF">SV7mr_26310</name>
</gene>
<dbReference type="InterPro" id="IPR007433">
    <property type="entry name" value="DUF481"/>
</dbReference>
<name>A0A517SVF7_9BACT</name>
<protein>
    <recommendedName>
        <fullName evidence="5">DUF481 domain-containing protein</fullName>
    </recommendedName>
</protein>
<dbReference type="AlphaFoldDB" id="A0A517SVF7"/>
<dbReference type="Proteomes" id="UP000315003">
    <property type="component" value="Chromosome"/>
</dbReference>
<evidence type="ECO:0000313" key="3">
    <source>
        <dbReference type="EMBL" id="QDT60114.1"/>
    </source>
</evidence>
<feature type="compositionally biased region" description="Basic and acidic residues" evidence="1">
    <location>
        <begin position="95"/>
        <end position="106"/>
    </location>
</feature>
<evidence type="ECO:0008006" key="5">
    <source>
        <dbReference type="Google" id="ProtNLM"/>
    </source>
</evidence>
<feature type="signal peptide" evidence="2">
    <location>
        <begin position="1"/>
        <end position="37"/>
    </location>
</feature>
<dbReference type="OrthoDB" id="290317at2"/>
<evidence type="ECO:0000313" key="4">
    <source>
        <dbReference type="Proteomes" id="UP000315003"/>
    </source>
</evidence>
<keyword evidence="2" id="KW-0732">Signal</keyword>
<dbReference type="Pfam" id="PF04338">
    <property type="entry name" value="DUF481"/>
    <property type="match status" value="1"/>
</dbReference>
<evidence type="ECO:0000256" key="1">
    <source>
        <dbReference type="SAM" id="MobiDB-lite"/>
    </source>
</evidence>
<reference evidence="3 4" key="1">
    <citation type="submission" date="2019-02" db="EMBL/GenBank/DDBJ databases">
        <title>Deep-cultivation of Planctomycetes and their phenomic and genomic characterization uncovers novel biology.</title>
        <authorList>
            <person name="Wiegand S."/>
            <person name="Jogler M."/>
            <person name="Boedeker C."/>
            <person name="Pinto D."/>
            <person name="Vollmers J."/>
            <person name="Rivas-Marin E."/>
            <person name="Kohn T."/>
            <person name="Peeters S.H."/>
            <person name="Heuer A."/>
            <person name="Rast P."/>
            <person name="Oberbeckmann S."/>
            <person name="Bunk B."/>
            <person name="Jeske O."/>
            <person name="Meyerdierks A."/>
            <person name="Storesund J.E."/>
            <person name="Kallscheuer N."/>
            <person name="Luecker S."/>
            <person name="Lage O.M."/>
            <person name="Pohl T."/>
            <person name="Merkel B.J."/>
            <person name="Hornburger P."/>
            <person name="Mueller R.-W."/>
            <person name="Bruemmer F."/>
            <person name="Labrenz M."/>
            <person name="Spormann A.M."/>
            <person name="Op den Camp H."/>
            <person name="Overmann J."/>
            <person name="Amann R."/>
            <person name="Jetten M.S.M."/>
            <person name="Mascher T."/>
            <person name="Medema M.H."/>
            <person name="Devos D.P."/>
            <person name="Kaster A.-K."/>
            <person name="Ovreas L."/>
            <person name="Rohde M."/>
            <person name="Galperin M.Y."/>
            <person name="Jogler C."/>
        </authorList>
    </citation>
    <scope>NUCLEOTIDE SEQUENCE [LARGE SCALE GENOMIC DNA]</scope>
    <source>
        <strain evidence="3 4">SV_7m_r</strain>
    </source>
</reference>
<proteinExistence type="predicted"/>